<dbReference type="OrthoDB" id="441764at2759"/>
<reference evidence="2" key="1">
    <citation type="submission" date="2021-02" db="EMBL/GenBank/DDBJ databases">
        <authorList>
            <person name="Dougan E. K."/>
            <person name="Rhodes N."/>
            <person name="Thang M."/>
            <person name="Chan C."/>
        </authorList>
    </citation>
    <scope>NUCLEOTIDE SEQUENCE</scope>
</reference>
<name>A0A812RID5_9DINO</name>
<gene>
    <name evidence="2" type="primary">glcK</name>
    <name evidence="2" type="ORF">SNAT2548_LOCUS23914</name>
</gene>
<organism evidence="2 3">
    <name type="scientific">Symbiodinium natans</name>
    <dbReference type="NCBI Taxonomy" id="878477"/>
    <lineage>
        <taxon>Eukaryota</taxon>
        <taxon>Sar</taxon>
        <taxon>Alveolata</taxon>
        <taxon>Dinophyceae</taxon>
        <taxon>Suessiales</taxon>
        <taxon>Symbiodiniaceae</taxon>
        <taxon>Symbiodinium</taxon>
    </lineage>
</organism>
<protein>
    <submittedName>
        <fullName evidence="2">GlcK protein</fullName>
    </submittedName>
</protein>
<dbReference type="AlphaFoldDB" id="A0A812RID5"/>
<proteinExistence type="predicted"/>
<dbReference type="Proteomes" id="UP000604046">
    <property type="component" value="Unassembled WGS sequence"/>
</dbReference>
<keyword evidence="1" id="KW-0175">Coiled coil</keyword>
<evidence type="ECO:0000256" key="1">
    <source>
        <dbReference type="SAM" id="Coils"/>
    </source>
</evidence>
<comment type="caution">
    <text evidence="2">The sequence shown here is derived from an EMBL/GenBank/DDBJ whole genome shotgun (WGS) entry which is preliminary data.</text>
</comment>
<evidence type="ECO:0000313" key="2">
    <source>
        <dbReference type="EMBL" id="CAE7440126.1"/>
    </source>
</evidence>
<feature type="coiled-coil region" evidence="1">
    <location>
        <begin position="618"/>
        <end position="645"/>
    </location>
</feature>
<dbReference type="EMBL" id="CAJNDS010002339">
    <property type="protein sequence ID" value="CAE7440126.1"/>
    <property type="molecule type" value="Genomic_DNA"/>
</dbReference>
<sequence>MALVSTQTSSAPQPHEVFPASSVVELCGAAVLRTAEDLSSENCGELEQGQACFVLGHGTAPDSRRLQVYVLGKGLRGWISCVAKSGRKLVTMTGTPGSDAAVGAAAEFQAIAGAAMTGACAGTPQTGQYQRTSVSSTAMPAMPTPAMPAMPAMTAAPAPVAVGTLQSRGSACSCSACSCGAAPSPMPACGTMSSSCAGQAIHSQSAMPVMTGIGTMQSQSAMPGSPPTASAAFAAQAVQSHVGACQVDMGGTGVATASYSRGNSTASNLASSSAVAQFPPGSRVAALDEMVVRAEESLKSEQVMVLEEGALLDVLGCGSEPGTRRLCVRHPSGVGWISCVAQSGRPLVALVALAPSAEVRAEAMPTMTSSRSRSTSAVGIGTSASLFSAQAVEHGVSIPMPAASVASVASHVSVSYPPQVVTEEVAPGKQWLRRQKAQDLRAEAPKRYLVDNRELHAGTDGVNYRFTKDLEDIDLSCMAFWGSVVEGVDEGDGWLCVSELYLPMQLAGTTILTLEESPWALAGLQVAEAFPVGGEVRMLEAAIMRASEDLRSMALVQLEKEQRMRVLGHGAGARNRRLFVQDPVSGQEGWISFVSQTGKLLVTPLEHSPEQLQKVATMISTRQQLESAEEQMEQAQAAAQEEPAEIESGFLVDNRAFKADSDGIGYRSSPDLEDKVVPARTAFWGTLVRGVDDGEGWLRVGAYFLPMALSGVQVLTPEASVPKALLPQLPGFARGDWEYICIDPKGASTFLQPEGAPSKSDSGQAVQPGELVRVCERGLLGQKLWLCLMDGRGWLVEKSSRRHVSEVSDEGKVAKGMKLMVDPRLEKPVKILPAPYPFAVSGAPEVLAGSTVDVIRKVQVLVPSPGDRSKENWARYYKVEDPRRVEGWLGELRVHCGVKDAGPGETVLCEFQGGGFADPKCQGMPCWVSVVAKSQVALLSAPARKRATKKYLNPGDFVEAVEELRVAGLVFYRLVDGCWVAREDGAGKVACDLVVRERHKWIYVCNDKDGAQVRTTPTRSQARNANKKLKYRARVVVSEKVTLSDGDVFLKLGEEKRGWVPATKLGSSVVKMAPLKALEESPGAAGANGYGPPGINGSDLGIFLGASQHKREPYTKLSTQVQSSSEVSDGRPARAARAVARAPRATAATAATAAVAVAATPPTAVAAVAAAAAAAAVLPRSGLGAAG</sequence>
<accession>A0A812RID5</accession>
<evidence type="ECO:0000313" key="3">
    <source>
        <dbReference type="Proteomes" id="UP000604046"/>
    </source>
</evidence>
<keyword evidence="3" id="KW-1185">Reference proteome</keyword>